<protein>
    <recommendedName>
        <fullName evidence="4">FLYWCH-type domain-containing protein</fullName>
    </recommendedName>
</protein>
<gene>
    <name evidence="6" type="ORF">UXM345_LOCUS14376</name>
    <name evidence="5" type="ORF">XDN619_LOCUS27577</name>
</gene>
<feature type="domain" description="FLYWCH-type" evidence="4">
    <location>
        <begin position="21"/>
        <end position="78"/>
    </location>
</feature>
<evidence type="ECO:0000313" key="5">
    <source>
        <dbReference type="EMBL" id="CAF2145562.1"/>
    </source>
</evidence>
<dbReference type="Proteomes" id="UP000663842">
    <property type="component" value="Unassembled WGS sequence"/>
</dbReference>
<comment type="caution">
    <text evidence="5">The sequence shown here is derived from an EMBL/GenBank/DDBJ whole genome shotgun (WGS) entry which is preliminary data.</text>
</comment>
<name>A0A816XCP5_9BILA</name>
<dbReference type="GO" id="GO:0008270">
    <property type="term" value="F:zinc ion binding"/>
    <property type="evidence" value="ECO:0007669"/>
    <property type="project" value="UniProtKB-KW"/>
</dbReference>
<reference evidence="5" key="1">
    <citation type="submission" date="2021-02" db="EMBL/GenBank/DDBJ databases">
        <authorList>
            <person name="Nowell W R."/>
        </authorList>
    </citation>
    <scope>NUCLEOTIDE SEQUENCE</scope>
</reference>
<sequence>MAEAFVTLNSEIQAKFPSISFINSNKGKTLLVADDYTFKLNKTTTRTKYWISTVNGCAAKVHTDLNNGLMKTVGYHSHLRAKEKREVREAREKMIYLKIHFHTLKKKCCKNVTRDYYMTNCEVIFKINITFVISNVDKLPII</sequence>
<evidence type="ECO:0000259" key="4">
    <source>
        <dbReference type="Pfam" id="PF04500"/>
    </source>
</evidence>
<dbReference type="InterPro" id="IPR007588">
    <property type="entry name" value="Znf_FLYWCH"/>
</dbReference>
<evidence type="ECO:0000256" key="3">
    <source>
        <dbReference type="ARBA" id="ARBA00022833"/>
    </source>
</evidence>
<keyword evidence="2" id="KW-0863">Zinc-finger</keyword>
<evidence type="ECO:0000256" key="1">
    <source>
        <dbReference type="ARBA" id="ARBA00022723"/>
    </source>
</evidence>
<proteinExistence type="predicted"/>
<dbReference type="Pfam" id="PF04500">
    <property type="entry name" value="FLYWCH"/>
    <property type="match status" value="1"/>
</dbReference>
<dbReference type="EMBL" id="CAJOBF010001625">
    <property type="protein sequence ID" value="CAF3969060.1"/>
    <property type="molecule type" value="Genomic_DNA"/>
</dbReference>
<dbReference type="Proteomes" id="UP000663887">
    <property type="component" value="Unassembled WGS sequence"/>
</dbReference>
<dbReference type="AlphaFoldDB" id="A0A816XCP5"/>
<keyword evidence="1" id="KW-0479">Metal-binding</keyword>
<dbReference type="Gene3D" id="2.20.25.240">
    <property type="match status" value="1"/>
</dbReference>
<evidence type="ECO:0000256" key="2">
    <source>
        <dbReference type="ARBA" id="ARBA00022771"/>
    </source>
</evidence>
<evidence type="ECO:0000313" key="7">
    <source>
        <dbReference type="Proteomes" id="UP000663887"/>
    </source>
</evidence>
<keyword evidence="3" id="KW-0862">Zinc</keyword>
<organism evidence="5 7">
    <name type="scientific">Rotaria magnacalcarata</name>
    <dbReference type="NCBI Taxonomy" id="392030"/>
    <lineage>
        <taxon>Eukaryota</taxon>
        <taxon>Metazoa</taxon>
        <taxon>Spiralia</taxon>
        <taxon>Gnathifera</taxon>
        <taxon>Rotifera</taxon>
        <taxon>Eurotatoria</taxon>
        <taxon>Bdelloidea</taxon>
        <taxon>Philodinida</taxon>
        <taxon>Philodinidae</taxon>
        <taxon>Rotaria</taxon>
    </lineage>
</organism>
<evidence type="ECO:0000313" key="6">
    <source>
        <dbReference type="EMBL" id="CAF3969060.1"/>
    </source>
</evidence>
<accession>A0A816XCP5</accession>
<dbReference type="EMBL" id="CAJNRG010013067">
    <property type="protein sequence ID" value="CAF2145562.1"/>
    <property type="molecule type" value="Genomic_DNA"/>
</dbReference>